<keyword evidence="4 5" id="KW-0472">Membrane</keyword>
<evidence type="ECO:0000256" key="5">
    <source>
        <dbReference type="SAM" id="Phobius"/>
    </source>
</evidence>
<keyword evidence="2 5" id="KW-0812">Transmembrane</keyword>
<feature type="transmembrane region" description="Helical" evidence="5">
    <location>
        <begin position="21"/>
        <end position="40"/>
    </location>
</feature>
<dbReference type="PANTHER" id="PTHR43027">
    <property type="entry name" value="DOXORUBICIN RESISTANCE ABC TRANSPORTER PERMEASE PROTEIN DRRC-RELATED"/>
    <property type="match status" value="1"/>
</dbReference>
<name>A0A315ZU69_9FIRM</name>
<feature type="transmembrane region" description="Helical" evidence="5">
    <location>
        <begin position="146"/>
        <end position="168"/>
    </location>
</feature>
<proteinExistence type="predicted"/>
<comment type="subcellular location">
    <subcellularLocation>
        <location evidence="1">Membrane</location>
        <topology evidence="1">Multi-pass membrane protein</topology>
    </subcellularLocation>
</comment>
<keyword evidence="8" id="KW-1185">Reference proteome</keyword>
<dbReference type="InterPro" id="IPR052902">
    <property type="entry name" value="ABC-2_transporter"/>
</dbReference>
<evidence type="ECO:0000313" key="7">
    <source>
        <dbReference type="EMBL" id="SUQ14962.1"/>
    </source>
</evidence>
<evidence type="ECO:0000256" key="4">
    <source>
        <dbReference type="ARBA" id="ARBA00023136"/>
    </source>
</evidence>
<gene>
    <name evidence="7" type="ORF">SAMN05216529_10911</name>
</gene>
<accession>A0A315ZU69</accession>
<reference evidence="8" key="1">
    <citation type="submission" date="2017-07" db="EMBL/GenBank/DDBJ databases">
        <authorList>
            <person name="Varghese N."/>
            <person name="Submissions S."/>
        </authorList>
    </citation>
    <scope>NUCLEOTIDE SEQUENCE [LARGE SCALE GENOMIC DNA]</scope>
    <source>
        <strain evidence="8">NLAE-zl-C134</strain>
    </source>
</reference>
<feature type="transmembrane region" description="Helical" evidence="5">
    <location>
        <begin position="252"/>
        <end position="273"/>
    </location>
</feature>
<evidence type="ECO:0000259" key="6">
    <source>
        <dbReference type="Pfam" id="PF12698"/>
    </source>
</evidence>
<dbReference type="RefSeq" id="WP_181392855.1">
    <property type="nucleotide sequence ID" value="NZ_QGDS01000009.1"/>
</dbReference>
<sequence length="333" mass="36731">MKAIARNTWLILRNTKGFIPSITVWPIIMLLLVTFTLAYSTSHKITVLDLSTDGSGETIQKNIAATDGLDVIDVKENEIPQKILAGNIELGVILRDSGKTEMIQLSNGSEIAEAVKTVINASSAETEKTFTAEVNHVRKKGLTMTYSLGLMLFKFITASSSLAALLIMDRNKGMKGRIFMSGVKSSSYLAGRALVHFGVMGATALIYYLFCFIFNFDFGMQHSIYFLLMVLVTNIFSVGAFTFLSSVLNQEAALWSISTFIFFPMALFSGALFPYGNMPSWMQNVGSLFPQRWITRSIEIIQYQNSLIPALSYIGAILGLSALLFIIASIRTK</sequence>
<protein>
    <submittedName>
        <fullName evidence="7">ABC-2 type transport system permease protein</fullName>
    </submittedName>
</protein>
<feature type="transmembrane region" description="Helical" evidence="5">
    <location>
        <begin position="310"/>
        <end position="330"/>
    </location>
</feature>
<feature type="transmembrane region" description="Helical" evidence="5">
    <location>
        <begin position="222"/>
        <end position="245"/>
    </location>
</feature>
<dbReference type="AlphaFoldDB" id="A0A315ZU69"/>
<dbReference type="GO" id="GO:0140359">
    <property type="term" value="F:ABC-type transporter activity"/>
    <property type="evidence" value="ECO:0007669"/>
    <property type="project" value="InterPro"/>
</dbReference>
<dbReference type="GO" id="GO:0016020">
    <property type="term" value="C:membrane"/>
    <property type="evidence" value="ECO:0007669"/>
    <property type="project" value="UniProtKB-SubCell"/>
</dbReference>
<organism evidence="7 8">
    <name type="scientific">Faecalicatena contorta</name>
    <dbReference type="NCBI Taxonomy" id="39482"/>
    <lineage>
        <taxon>Bacteria</taxon>
        <taxon>Bacillati</taxon>
        <taxon>Bacillota</taxon>
        <taxon>Clostridia</taxon>
        <taxon>Lachnospirales</taxon>
        <taxon>Lachnospiraceae</taxon>
        <taxon>Faecalicatena</taxon>
    </lineage>
</organism>
<dbReference type="InterPro" id="IPR013525">
    <property type="entry name" value="ABC2_TM"/>
</dbReference>
<evidence type="ECO:0000313" key="8">
    <source>
        <dbReference type="Proteomes" id="UP000254051"/>
    </source>
</evidence>
<dbReference type="PANTHER" id="PTHR43027:SF1">
    <property type="entry name" value="DOXORUBICIN RESISTANCE ABC TRANSPORTER PERMEASE PROTEIN DRRC-RELATED"/>
    <property type="match status" value="1"/>
</dbReference>
<feature type="transmembrane region" description="Helical" evidence="5">
    <location>
        <begin position="189"/>
        <end position="210"/>
    </location>
</feature>
<keyword evidence="3 5" id="KW-1133">Transmembrane helix</keyword>
<dbReference type="Proteomes" id="UP000254051">
    <property type="component" value="Unassembled WGS sequence"/>
</dbReference>
<dbReference type="EMBL" id="UHJJ01000009">
    <property type="protein sequence ID" value="SUQ14962.1"/>
    <property type="molecule type" value="Genomic_DNA"/>
</dbReference>
<feature type="domain" description="ABC-2 type transporter transmembrane" evidence="6">
    <location>
        <begin position="16"/>
        <end position="329"/>
    </location>
</feature>
<evidence type="ECO:0000256" key="1">
    <source>
        <dbReference type="ARBA" id="ARBA00004141"/>
    </source>
</evidence>
<evidence type="ECO:0000256" key="3">
    <source>
        <dbReference type="ARBA" id="ARBA00022989"/>
    </source>
</evidence>
<evidence type="ECO:0000256" key="2">
    <source>
        <dbReference type="ARBA" id="ARBA00022692"/>
    </source>
</evidence>
<dbReference type="Pfam" id="PF12698">
    <property type="entry name" value="ABC2_membrane_3"/>
    <property type="match status" value="1"/>
</dbReference>